<proteinExistence type="predicted"/>
<comment type="caution">
    <text evidence="3">The sequence shown here is derived from an EMBL/GenBank/DDBJ whole genome shotgun (WGS) entry which is preliminary data.</text>
</comment>
<keyword evidence="2" id="KW-1133">Transmembrane helix</keyword>
<dbReference type="AlphaFoldDB" id="A0AAD4MWS0"/>
<dbReference type="EMBL" id="JAKKPZ010000072">
    <property type="protein sequence ID" value="KAI1704110.1"/>
    <property type="molecule type" value="Genomic_DNA"/>
</dbReference>
<reference evidence="3" key="1">
    <citation type="submission" date="2022-01" db="EMBL/GenBank/DDBJ databases">
        <title>Genome Sequence Resource for Two Populations of Ditylenchus destructor, the Migratory Endoparasitic Phytonematode.</title>
        <authorList>
            <person name="Zhang H."/>
            <person name="Lin R."/>
            <person name="Xie B."/>
        </authorList>
    </citation>
    <scope>NUCLEOTIDE SEQUENCE</scope>
    <source>
        <strain evidence="3">BazhouSP</strain>
    </source>
</reference>
<evidence type="ECO:0000313" key="4">
    <source>
        <dbReference type="Proteomes" id="UP001201812"/>
    </source>
</evidence>
<evidence type="ECO:0000256" key="1">
    <source>
        <dbReference type="SAM" id="MobiDB-lite"/>
    </source>
</evidence>
<protein>
    <submittedName>
        <fullName evidence="3">Uncharacterized protein</fullName>
    </submittedName>
</protein>
<evidence type="ECO:0000313" key="3">
    <source>
        <dbReference type="EMBL" id="KAI1704110.1"/>
    </source>
</evidence>
<keyword evidence="2" id="KW-0812">Transmembrane</keyword>
<accession>A0AAD4MWS0</accession>
<evidence type="ECO:0000256" key="2">
    <source>
        <dbReference type="SAM" id="Phobius"/>
    </source>
</evidence>
<keyword evidence="4" id="KW-1185">Reference proteome</keyword>
<feature type="transmembrane region" description="Helical" evidence="2">
    <location>
        <begin position="57"/>
        <end position="80"/>
    </location>
</feature>
<keyword evidence="2" id="KW-0472">Membrane</keyword>
<name>A0AAD4MWS0_9BILA</name>
<feature type="region of interest" description="Disordered" evidence="1">
    <location>
        <begin position="202"/>
        <end position="224"/>
    </location>
</feature>
<organism evidence="3 4">
    <name type="scientific">Ditylenchus destructor</name>
    <dbReference type="NCBI Taxonomy" id="166010"/>
    <lineage>
        <taxon>Eukaryota</taxon>
        <taxon>Metazoa</taxon>
        <taxon>Ecdysozoa</taxon>
        <taxon>Nematoda</taxon>
        <taxon>Chromadorea</taxon>
        <taxon>Rhabditida</taxon>
        <taxon>Tylenchina</taxon>
        <taxon>Tylenchomorpha</taxon>
        <taxon>Sphaerularioidea</taxon>
        <taxon>Anguinidae</taxon>
        <taxon>Anguininae</taxon>
        <taxon>Ditylenchus</taxon>
    </lineage>
</organism>
<sequence length="224" mass="24799">MEDWDRHLRRRPQNHIEYPSASQNLLMMQQFGSDGDESLHLSATVFDPGAASSAANVVVITVIILIAAMICIVSGVMAVLCCCQQRCDADAHPIADSDPEPAKKKIKSDRMSRLKALASCCTICMEAFGMGSGDNSEELLSPRAPSHADLEVNYIERPPTPRPESFRRNSAQAAYRLWIQSKFEKEFGKLRTGQVVIMEQPPLESSDDEESDVELGFRIPGEMV</sequence>
<dbReference type="Proteomes" id="UP001201812">
    <property type="component" value="Unassembled WGS sequence"/>
</dbReference>
<gene>
    <name evidence="3" type="ORF">DdX_14474</name>
</gene>